<name>A0A9P8LNP0_9EUKA</name>
<reference evidence="2 3" key="1">
    <citation type="journal article" date="2014" name="PLoS Genet.">
        <title>The Genome of Spironucleus salmonicida Highlights a Fish Pathogen Adapted to Fluctuating Environments.</title>
        <authorList>
            <person name="Xu F."/>
            <person name="Jerlstrom-Hultqvist J."/>
            <person name="Einarsson E."/>
            <person name="Astvaldsson A."/>
            <person name="Svard S.G."/>
            <person name="Andersson J.O."/>
        </authorList>
    </citation>
    <scope>NUCLEOTIDE SEQUENCE [LARGE SCALE GENOMIC DNA]</scope>
    <source>
        <strain evidence="2 3">ATCC 50377</strain>
    </source>
</reference>
<evidence type="ECO:0000256" key="1">
    <source>
        <dbReference type="SAM" id="MobiDB-lite"/>
    </source>
</evidence>
<accession>A0A9P8LNP0</accession>
<gene>
    <name evidence="2" type="ORF">SS50377_27694</name>
</gene>
<dbReference type="GeneID" id="94301717"/>
<evidence type="ECO:0000313" key="2">
    <source>
        <dbReference type="EMBL" id="KAH0571393.1"/>
    </source>
</evidence>
<dbReference type="AlphaFoldDB" id="A0A9P8LNP0"/>
<proteinExistence type="predicted"/>
<dbReference type="EMBL" id="AUWU02000007">
    <property type="protein sequence ID" value="KAH0571393.1"/>
    <property type="molecule type" value="Genomic_DNA"/>
</dbReference>
<comment type="caution">
    <text evidence="2">The sequence shown here is derived from an EMBL/GenBank/DDBJ whole genome shotgun (WGS) entry which is preliminary data.</text>
</comment>
<protein>
    <submittedName>
        <fullName evidence="2">Uncharacterized protein</fullName>
    </submittedName>
</protein>
<organism evidence="2 3">
    <name type="scientific">Spironucleus salmonicida</name>
    <dbReference type="NCBI Taxonomy" id="348837"/>
    <lineage>
        <taxon>Eukaryota</taxon>
        <taxon>Metamonada</taxon>
        <taxon>Diplomonadida</taxon>
        <taxon>Hexamitidae</taxon>
        <taxon>Hexamitinae</taxon>
        <taxon>Spironucleus</taxon>
    </lineage>
</organism>
<keyword evidence="3" id="KW-1185">Reference proteome</keyword>
<feature type="compositionally biased region" description="Polar residues" evidence="1">
    <location>
        <begin position="371"/>
        <end position="381"/>
    </location>
</feature>
<evidence type="ECO:0000313" key="3">
    <source>
        <dbReference type="Proteomes" id="UP000018208"/>
    </source>
</evidence>
<feature type="region of interest" description="Disordered" evidence="1">
    <location>
        <begin position="371"/>
        <end position="391"/>
    </location>
</feature>
<dbReference type="KEGG" id="ssao:94301717"/>
<sequence length="391" mass="44383">MDKFDIVLSDLLKKKPDQNDLQLLFKQLQLTSKLSQPSELLPDKLLLLFSSLLSINSLISPTLRLLAYLSHFDNIMSAFFRSSQQSNFANLNSDKKDIEAMFYIIAALIQINDKEITPNAVLALEGLTFYGPGKRIALQSGCLEALDQRIQKLGFENITKSEIALLETMSNLLSHPQLRFISIMEEDKEISLIGKLQSIPAFIRAVFSSLTARSAQSSCACLFIMLYEDFWRVYNVIVGETNGTEKPKCFPVQSENLMELIQKLVEIAMSFKEDEGGKAASMCLIIIWQCLQAERNFEGYDVSLLKKFIACQKELFVLLEMHLNIQNEQTIEQCGIQNYNSIKEWHLQEINECIEKQTDILAEERVKRQAATTGNMRSGNVRNGRVSSLDL</sequence>
<dbReference type="Proteomes" id="UP000018208">
    <property type="component" value="Unassembled WGS sequence"/>
</dbReference>
<dbReference type="RefSeq" id="XP_067762166.1">
    <property type="nucleotide sequence ID" value="XM_067911479.1"/>
</dbReference>